<dbReference type="PROSITE" id="PS50181">
    <property type="entry name" value="FBOX"/>
    <property type="match status" value="1"/>
</dbReference>
<evidence type="ECO:0000259" key="1">
    <source>
        <dbReference type="PROSITE" id="PS50181"/>
    </source>
</evidence>
<proteinExistence type="predicted"/>
<dbReference type="Proteomes" id="UP001446871">
    <property type="component" value="Unassembled WGS sequence"/>
</dbReference>
<gene>
    <name evidence="2" type="ORF">PG996_011178</name>
</gene>
<name>A0ABR1UEC2_9PEZI</name>
<protein>
    <recommendedName>
        <fullName evidence="1">F-box domain-containing protein</fullName>
    </recommendedName>
</protein>
<dbReference type="EMBL" id="JAQQWM010000007">
    <property type="protein sequence ID" value="KAK8057241.1"/>
    <property type="molecule type" value="Genomic_DNA"/>
</dbReference>
<sequence length="363" mass="40496">MSSSPKFVPFPNELIRNIFELLPQSSLLQLRLVNRGTKELLPPPQCIALRSPCQNSLLEAVTHALNAPPSSIDDVKKLTIVTTNDRKEKICGFWMPKPPSLSPRKRRGLVPAVYELMAKLNSGVSPKLTGLHLNVDGLTPGQLTELESLLLEKPEEKWSISTLNLLGNCLARSHPLMALVRKVETLTAVEINYEPCYLPVNQHHLEGVSCSIHGGMNDAISQTVYLRHCSNLKWLVLNERHLKANRDGLDSIKWSHSKAVAFVKAICRLPNLKQLAIVFSGYDGFNDKATATSRAKRAIQDVMEGATHLDRFRICGPADAKSNPRSFEICWEGCRTPSGEVVITEEQTDYSQKGEPGWHHVRF</sequence>
<keyword evidence="3" id="KW-1185">Reference proteome</keyword>
<comment type="caution">
    <text evidence="2">The sequence shown here is derived from an EMBL/GenBank/DDBJ whole genome shotgun (WGS) entry which is preliminary data.</text>
</comment>
<dbReference type="InterPro" id="IPR001810">
    <property type="entry name" value="F-box_dom"/>
</dbReference>
<dbReference type="Pfam" id="PF00646">
    <property type="entry name" value="F-box"/>
    <property type="match status" value="1"/>
</dbReference>
<evidence type="ECO:0000313" key="3">
    <source>
        <dbReference type="Proteomes" id="UP001446871"/>
    </source>
</evidence>
<organism evidence="2 3">
    <name type="scientific">Apiospora saccharicola</name>
    <dbReference type="NCBI Taxonomy" id="335842"/>
    <lineage>
        <taxon>Eukaryota</taxon>
        <taxon>Fungi</taxon>
        <taxon>Dikarya</taxon>
        <taxon>Ascomycota</taxon>
        <taxon>Pezizomycotina</taxon>
        <taxon>Sordariomycetes</taxon>
        <taxon>Xylariomycetidae</taxon>
        <taxon>Amphisphaeriales</taxon>
        <taxon>Apiosporaceae</taxon>
        <taxon>Apiospora</taxon>
    </lineage>
</organism>
<reference evidence="2 3" key="1">
    <citation type="submission" date="2023-01" db="EMBL/GenBank/DDBJ databases">
        <title>Analysis of 21 Apiospora genomes using comparative genomics revels a genus with tremendous synthesis potential of carbohydrate active enzymes and secondary metabolites.</title>
        <authorList>
            <person name="Sorensen T."/>
        </authorList>
    </citation>
    <scope>NUCLEOTIDE SEQUENCE [LARGE SCALE GENOMIC DNA]</scope>
    <source>
        <strain evidence="2 3">CBS 83171</strain>
    </source>
</reference>
<evidence type="ECO:0000313" key="2">
    <source>
        <dbReference type="EMBL" id="KAK8057241.1"/>
    </source>
</evidence>
<feature type="domain" description="F-box" evidence="1">
    <location>
        <begin position="4"/>
        <end position="41"/>
    </location>
</feature>
<accession>A0ABR1UEC2</accession>